<proteinExistence type="predicted"/>
<feature type="compositionally biased region" description="Basic residues" evidence="2">
    <location>
        <begin position="28"/>
        <end position="45"/>
    </location>
</feature>
<keyword evidence="1" id="KW-0539">Nucleus</keyword>
<dbReference type="Proteomes" id="UP000054821">
    <property type="component" value="Unassembled WGS sequence"/>
</dbReference>
<dbReference type="EMBL" id="JPDN02000003">
    <property type="protein sequence ID" value="PON30058.1"/>
    <property type="molecule type" value="Genomic_DNA"/>
</dbReference>
<keyword evidence="4" id="KW-1185">Reference proteome</keyword>
<evidence type="ECO:0000256" key="1">
    <source>
        <dbReference type="ARBA" id="ARBA00023242"/>
    </source>
</evidence>
<evidence type="ECO:0000256" key="2">
    <source>
        <dbReference type="SAM" id="MobiDB-lite"/>
    </source>
</evidence>
<dbReference type="PANTHER" id="PTHR37540">
    <property type="entry name" value="TRANSCRIPTION FACTOR (ACR-2), PUTATIVE-RELATED-RELATED"/>
    <property type="match status" value="1"/>
</dbReference>
<dbReference type="AlphaFoldDB" id="A0A2P5A0I9"/>
<evidence type="ECO:0000313" key="4">
    <source>
        <dbReference type="Proteomes" id="UP000054821"/>
    </source>
</evidence>
<dbReference type="InterPro" id="IPR021858">
    <property type="entry name" value="Fun_TF"/>
</dbReference>
<evidence type="ECO:0000313" key="3">
    <source>
        <dbReference type="EMBL" id="PON30058.1"/>
    </source>
</evidence>
<accession>A0A2P5A0I9</accession>
<protein>
    <submittedName>
        <fullName evidence="3">Uncharacterized protein</fullName>
    </submittedName>
</protein>
<sequence>MASPQQKQSIHFIYLTDPTKDSAISSHRAAKSHAARHGHARVRRQRMTDFQKKDHHEGDSQAPHASASGSDSPVSVRRAGPAEASSSSRRANEGGREIILYPPHASQPLVLDSTPMSSLPKNLYSVHSLEFNKTEQYLLHHYVTWVIPFGKRHCRRYTNSDVWKRFMLRELIPLALSNPGLLSAILLAACRSLFKQDQNDYYVELATFYKLACLRSMSEILAAQNRRVGDPEIAQASLLAADELNIGDRNTSKQHMDAAKRMVDMKGGNNTLGLNGFLSALVDTLTCAVALQNPIDCHN</sequence>
<reference evidence="3 4" key="1">
    <citation type="journal article" date="2016" name="Genome Announc.">
        <title>Draft Whole-Genome Sequence of Trichoderma gamsii T6085, a Promising Biocontrol Agent of Fusarium Head Blight on Wheat.</title>
        <authorList>
            <person name="Baroncelli R."/>
            <person name="Zapparata A."/>
            <person name="Piaggeschi G."/>
            <person name="Sarrocco S."/>
            <person name="Vannacci G."/>
        </authorList>
    </citation>
    <scope>NUCLEOTIDE SEQUENCE [LARGE SCALE GENOMIC DNA]</scope>
    <source>
        <strain evidence="3 4">T6085</strain>
    </source>
</reference>
<dbReference type="STRING" id="398673.A0A2P5A0I9"/>
<dbReference type="GeneID" id="29984867"/>
<dbReference type="Pfam" id="PF11951">
    <property type="entry name" value="Fungal_trans_2"/>
    <property type="match status" value="1"/>
</dbReference>
<dbReference type="PANTHER" id="PTHR37540:SF5">
    <property type="entry name" value="TRANSCRIPTION FACTOR DOMAIN-CONTAINING PROTEIN"/>
    <property type="match status" value="1"/>
</dbReference>
<feature type="compositionally biased region" description="Low complexity" evidence="2">
    <location>
        <begin position="77"/>
        <end position="89"/>
    </location>
</feature>
<gene>
    <name evidence="3" type="ORF">TGAM01_v201424</name>
</gene>
<organism evidence="3 4">
    <name type="scientific">Trichoderma gamsii</name>
    <dbReference type="NCBI Taxonomy" id="398673"/>
    <lineage>
        <taxon>Eukaryota</taxon>
        <taxon>Fungi</taxon>
        <taxon>Dikarya</taxon>
        <taxon>Ascomycota</taxon>
        <taxon>Pezizomycotina</taxon>
        <taxon>Sordariomycetes</taxon>
        <taxon>Hypocreomycetidae</taxon>
        <taxon>Hypocreales</taxon>
        <taxon>Hypocreaceae</taxon>
        <taxon>Trichoderma</taxon>
    </lineage>
</organism>
<feature type="region of interest" description="Disordered" evidence="2">
    <location>
        <begin position="22"/>
        <end position="93"/>
    </location>
</feature>
<name>A0A2P5A0I9_9HYPO</name>
<comment type="caution">
    <text evidence="3">The sequence shown here is derived from an EMBL/GenBank/DDBJ whole genome shotgun (WGS) entry which is preliminary data.</text>
</comment>
<dbReference type="RefSeq" id="XP_024406576.1">
    <property type="nucleotide sequence ID" value="XM_024548760.1"/>
</dbReference>
<feature type="compositionally biased region" description="Basic and acidic residues" evidence="2">
    <location>
        <begin position="46"/>
        <end position="59"/>
    </location>
</feature>